<reference evidence="1" key="1">
    <citation type="submission" date="2023-08" db="EMBL/GenBank/DDBJ databases">
        <title>A de novo genome assembly of Solanum verrucosum Schlechtendal, a Mexican diploid species geographically isolated from the other diploid A-genome species in potato relatives.</title>
        <authorList>
            <person name="Hosaka K."/>
        </authorList>
    </citation>
    <scope>NUCLEOTIDE SEQUENCE</scope>
    <source>
        <tissue evidence="1">Young leaves</tissue>
    </source>
</reference>
<evidence type="ECO:0008006" key="3">
    <source>
        <dbReference type="Google" id="ProtNLM"/>
    </source>
</evidence>
<keyword evidence="2" id="KW-1185">Reference proteome</keyword>
<accession>A0AAF0U2B6</accession>
<gene>
    <name evidence="1" type="ORF">MTR67_031269</name>
</gene>
<evidence type="ECO:0000313" key="1">
    <source>
        <dbReference type="EMBL" id="WMV37884.1"/>
    </source>
</evidence>
<proteinExistence type="predicted"/>
<dbReference type="EMBL" id="CP133618">
    <property type="protein sequence ID" value="WMV37884.1"/>
    <property type="molecule type" value="Genomic_DNA"/>
</dbReference>
<dbReference type="Proteomes" id="UP001234989">
    <property type="component" value="Chromosome 7"/>
</dbReference>
<dbReference type="AlphaFoldDB" id="A0AAF0U2B6"/>
<evidence type="ECO:0000313" key="2">
    <source>
        <dbReference type="Proteomes" id="UP001234989"/>
    </source>
</evidence>
<organism evidence="1 2">
    <name type="scientific">Solanum verrucosum</name>
    <dbReference type="NCBI Taxonomy" id="315347"/>
    <lineage>
        <taxon>Eukaryota</taxon>
        <taxon>Viridiplantae</taxon>
        <taxon>Streptophyta</taxon>
        <taxon>Embryophyta</taxon>
        <taxon>Tracheophyta</taxon>
        <taxon>Spermatophyta</taxon>
        <taxon>Magnoliopsida</taxon>
        <taxon>eudicotyledons</taxon>
        <taxon>Gunneridae</taxon>
        <taxon>Pentapetalae</taxon>
        <taxon>asterids</taxon>
        <taxon>lamiids</taxon>
        <taxon>Solanales</taxon>
        <taxon>Solanaceae</taxon>
        <taxon>Solanoideae</taxon>
        <taxon>Solaneae</taxon>
        <taxon>Solanum</taxon>
    </lineage>
</organism>
<sequence length="96" mass="11347">MNLPRFTGSTVTEDPENFVEELQKVFEVMHVIDIERVELVAYQLKGVSRIWIDQWKKGRAEGAPIVSWVVFDSAFMGRFFPRELREEKVREFLTLK</sequence>
<protein>
    <recommendedName>
        <fullName evidence="3">Gag-pol polyprotein</fullName>
    </recommendedName>
</protein>
<name>A0AAF0U2B6_SOLVR</name>